<dbReference type="Proteomes" id="UP001197214">
    <property type="component" value="Unassembled WGS sequence"/>
</dbReference>
<keyword evidence="8" id="KW-1185">Reference proteome</keyword>
<reference evidence="7 8" key="1">
    <citation type="submission" date="2021-07" db="EMBL/GenBank/DDBJ databases">
        <title>Stakelama flava sp. nov., a novel endophytic bacterium isolated from branch of Kandelia candel.</title>
        <authorList>
            <person name="Tuo L."/>
        </authorList>
    </citation>
    <scope>NUCLEOTIDE SEQUENCE [LARGE SCALE GENOMIC DNA]</scope>
    <source>
        <strain evidence="7 8">CBK3Z-3</strain>
    </source>
</reference>
<organism evidence="7 8">
    <name type="scientific">Stakelama flava</name>
    <dbReference type="NCBI Taxonomy" id="2860338"/>
    <lineage>
        <taxon>Bacteria</taxon>
        <taxon>Pseudomonadati</taxon>
        <taxon>Pseudomonadota</taxon>
        <taxon>Alphaproteobacteria</taxon>
        <taxon>Sphingomonadales</taxon>
        <taxon>Sphingomonadaceae</taxon>
        <taxon>Stakelama</taxon>
    </lineage>
</organism>
<evidence type="ECO:0000256" key="3">
    <source>
        <dbReference type="ARBA" id="ARBA00022692"/>
    </source>
</evidence>
<dbReference type="InterPro" id="IPR002797">
    <property type="entry name" value="Polysacc_synth"/>
</dbReference>
<keyword evidence="4 6" id="KW-1133">Transmembrane helix</keyword>
<evidence type="ECO:0000256" key="2">
    <source>
        <dbReference type="ARBA" id="ARBA00022475"/>
    </source>
</evidence>
<dbReference type="RefSeq" id="WP_219238413.1">
    <property type="nucleotide sequence ID" value="NZ_JAHWZX010000009.1"/>
</dbReference>
<evidence type="ECO:0000256" key="4">
    <source>
        <dbReference type="ARBA" id="ARBA00022989"/>
    </source>
</evidence>
<proteinExistence type="predicted"/>
<dbReference type="EMBL" id="JAHWZX010000009">
    <property type="protein sequence ID" value="MBW4331290.1"/>
    <property type="molecule type" value="Genomic_DNA"/>
</dbReference>
<feature type="transmembrane region" description="Helical" evidence="6">
    <location>
        <begin position="21"/>
        <end position="47"/>
    </location>
</feature>
<evidence type="ECO:0000256" key="5">
    <source>
        <dbReference type="ARBA" id="ARBA00023136"/>
    </source>
</evidence>
<protein>
    <submittedName>
        <fullName evidence="7">Lipopolysaccharide biosynthesis protein</fullName>
    </submittedName>
</protein>
<dbReference type="PANTHER" id="PTHR30250">
    <property type="entry name" value="PST FAMILY PREDICTED COLANIC ACID TRANSPORTER"/>
    <property type="match status" value="1"/>
</dbReference>
<dbReference type="Pfam" id="PF01943">
    <property type="entry name" value="Polysacc_synt"/>
    <property type="match status" value="1"/>
</dbReference>
<feature type="transmembrane region" description="Helical" evidence="6">
    <location>
        <begin position="67"/>
        <end position="85"/>
    </location>
</feature>
<evidence type="ECO:0000256" key="1">
    <source>
        <dbReference type="ARBA" id="ARBA00004651"/>
    </source>
</evidence>
<comment type="subcellular location">
    <subcellularLocation>
        <location evidence="1">Cell membrane</location>
        <topology evidence="1">Multi-pass membrane protein</topology>
    </subcellularLocation>
</comment>
<feature type="transmembrane region" description="Helical" evidence="6">
    <location>
        <begin position="414"/>
        <end position="436"/>
    </location>
</feature>
<evidence type="ECO:0000313" key="7">
    <source>
        <dbReference type="EMBL" id="MBW4331290.1"/>
    </source>
</evidence>
<evidence type="ECO:0000256" key="6">
    <source>
        <dbReference type="SAM" id="Phobius"/>
    </source>
</evidence>
<dbReference type="PANTHER" id="PTHR30250:SF31">
    <property type="entry name" value="INNER MEMBRANE PROTEIN YGHQ"/>
    <property type="match status" value="1"/>
</dbReference>
<keyword evidence="2" id="KW-1003">Cell membrane</keyword>
<feature type="transmembrane region" description="Helical" evidence="6">
    <location>
        <begin position="105"/>
        <end position="125"/>
    </location>
</feature>
<feature type="transmembrane region" description="Helical" evidence="6">
    <location>
        <begin position="169"/>
        <end position="190"/>
    </location>
</feature>
<name>A0ABS6XPD6_9SPHN</name>
<accession>A0ABS6XPD6</accession>
<dbReference type="InterPro" id="IPR050833">
    <property type="entry name" value="Poly_Biosynth_Transport"/>
</dbReference>
<keyword evidence="5 6" id="KW-0472">Membrane</keyword>
<feature type="transmembrane region" description="Helical" evidence="6">
    <location>
        <begin position="358"/>
        <end position="381"/>
    </location>
</feature>
<sequence length="454" mass="47431">MPQGETNDDKDARRRTGLRAVLHNLGWLIANRGLVGLLSLVYLAIVARSLGVADFGRFALITGASKALATMVGFQTWQIVVQYGVTPLQARDDARLGRLFRACGLLDLGSALVGIVIGIAVLFLWGNDFGITASLMNETLLFLVVQLITIRSMPLGALRLQDRFAEAAIADSMTGVVRLAGAALVLLAGANVEHFLYAWAAAEAATAGAFWWMFARGGNWSLMWNARARPGDVIAENPGIVRFSLSTSGSSTLGLATKQLPLLLVGGFIGPAAAGIFRLAFQIANALTKLSQLLVRAGFPEIVRAVRKGSGKLARTIWRLFAGSTLAAGIIMALTVVIGRPVLMLVGGRDYLAAYPMLLWLTAAGCIELAAVSFEPLLMAGHRATTALAARCIGAVVLIGAMVALMPAHGGSGAATGVFIGSVTSVLLLGLATVHFGRSGAMASRGLQSGQGPS</sequence>
<feature type="transmembrane region" description="Helical" evidence="6">
    <location>
        <begin position="317"/>
        <end position="338"/>
    </location>
</feature>
<keyword evidence="3 6" id="KW-0812">Transmembrane</keyword>
<comment type="caution">
    <text evidence="7">The sequence shown here is derived from an EMBL/GenBank/DDBJ whole genome shotgun (WGS) entry which is preliminary data.</text>
</comment>
<evidence type="ECO:0000313" key="8">
    <source>
        <dbReference type="Proteomes" id="UP001197214"/>
    </source>
</evidence>
<gene>
    <name evidence="7" type="ORF">KY084_10445</name>
</gene>
<feature type="transmembrane region" description="Helical" evidence="6">
    <location>
        <begin position="388"/>
        <end position="408"/>
    </location>
</feature>